<dbReference type="AlphaFoldDB" id="A0AAE0EPH6"/>
<reference evidence="1 3" key="1">
    <citation type="journal article" date="2015" name="Genome Biol. Evol.">
        <title>Comparative Genomics of a Bacterivorous Green Alga Reveals Evolutionary Causalities and Consequences of Phago-Mixotrophic Mode of Nutrition.</title>
        <authorList>
            <person name="Burns J.A."/>
            <person name="Paasch A."/>
            <person name="Narechania A."/>
            <person name="Kim E."/>
        </authorList>
    </citation>
    <scope>NUCLEOTIDE SEQUENCE [LARGE SCALE GENOMIC DNA]</scope>
    <source>
        <strain evidence="1">PLY_AMNH</strain>
    </source>
</reference>
<evidence type="ECO:0000313" key="1">
    <source>
        <dbReference type="EMBL" id="KAK3235509.1"/>
    </source>
</evidence>
<gene>
    <name evidence="2" type="ORF">CYMTET_27081</name>
    <name evidence="1" type="ORF">CYMTET_54293</name>
</gene>
<dbReference type="Proteomes" id="UP001190700">
    <property type="component" value="Unassembled WGS sequence"/>
</dbReference>
<accession>A0AAE0EPH6</accession>
<keyword evidence="3" id="KW-1185">Reference proteome</keyword>
<proteinExistence type="predicted"/>
<comment type="caution">
    <text evidence="1">The sequence shown here is derived from an EMBL/GenBank/DDBJ whole genome shotgun (WGS) entry which is preliminary data.</text>
</comment>
<dbReference type="EMBL" id="LGRX02014755">
    <property type="protein sequence ID" value="KAK3264156.1"/>
    <property type="molecule type" value="Genomic_DNA"/>
</dbReference>
<dbReference type="EMBL" id="LGRX02035275">
    <property type="protein sequence ID" value="KAK3235509.1"/>
    <property type="molecule type" value="Genomic_DNA"/>
</dbReference>
<reference evidence="1" key="2">
    <citation type="submission" date="2023-06" db="EMBL/GenBank/DDBJ databases">
        <title>Long-read-based genome assembly of the green algal bacterivore Cymbomonas tetramitiformis.</title>
        <authorList>
            <person name="Gyaltshen Y."/>
            <person name="Rozenberg A."/>
            <person name="Paasch A."/>
            <person name="Burns J.A."/>
            <person name="Warring S."/>
            <person name="Larson R."/>
            <person name="Maurer-Alcala X."/>
            <person name="Dacks J."/>
            <person name="Kim E."/>
        </authorList>
    </citation>
    <scope>NUCLEOTIDE SEQUENCE</scope>
    <source>
        <strain evidence="1">PLY_AMNH</strain>
    </source>
</reference>
<name>A0AAE0EPH6_9CHLO</name>
<organism evidence="1 3">
    <name type="scientific">Cymbomonas tetramitiformis</name>
    <dbReference type="NCBI Taxonomy" id="36881"/>
    <lineage>
        <taxon>Eukaryota</taxon>
        <taxon>Viridiplantae</taxon>
        <taxon>Chlorophyta</taxon>
        <taxon>Pyramimonadophyceae</taxon>
        <taxon>Pyramimonadales</taxon>
        <taxon>Pyramimonadaceae</taxon>
        <taxon>Cymbomonas</taxon>
    </lineage>
</organism>
<evidence type="ECO:0000313" key="3">
    <source>
        <dbReference type="Proteomes" id="UP001190700"/>
    </source>
</evidence>
<sequence length="162" mass="18111">MPSHSAVPATVISDTAQLYDINVHADFSPEVTVEQFQAGTPFPHTRVRQLSVEPLHSHYAWNAPPDIKLVLYGIRAAFNEKANTPDRMQKKDSTTDLLVVISQLLEDDRAAQADGHLLLLPHLRAKVLLKLIDNDDTSLDLARAIRITESENPMEKLPLAFR</sequence>
<evidence type="ECO:0000313" key="2">
    <source>
        <dbReference type="EMBL" id="KAK3264156.1"/>
    </source>
</evidence>
<protein>
    <submittedName>
        <fullName evidence="1">Uncharacterized protein</fullName>
    </submittedName>
</protein>